<feature type="compositionally biased region" description="Basic and acidic residues" evidence="1">
    <location>
        <begin position="82"/>
        <end position="101"/>
    </location>
</feature>
<keyword evidence="3" id="KW-0282">Flagellum</keyword>
<evidence type="ECO:0000313" key="4">
    <source>
        <dbReference type="Proteomes" id="UP001254257"/>
    </source>
</evidence>
<feature type="region of interest" description="Disordered" evidence="1">
    <location>
        <begin position="194"/>
        <end position="218"/>
    </location>
</feature>
<feature type="compositionally biased region" description="Basic and acidic residues" evidence="1">
    <location>
        <begin position="17"/>
        <end position="28"/>
    </location>
</feature>
<evidence type="ECO:0000256" key="1">
    <source>
        <dbReference type="SAM" id="MobiDB-lite"/>
    </source>
</evidence>
<feature type="compositionally biased region" description="Low complexity" evidence="1">
    <location>
        <begin position="320"/>
        <end position="343"/>
    </location>
</feature>
<dbReference type="InterPro" id="IPR038610">
    <property type="entry name" value="FliK-like_C_sf"/>
</dbReference>
<organism evidence="3 4">
    <name type="scientific">Bosea rubneri</name>
    <dbReference type="NCBI Taxonomy" id="3075434"/>
    <lineage>
        <taxon>Bacteria</taxon>
        <taxon>Pseudomonadati</taxon>
        <taxon>Pseudomonadota</taxon>
        <taxon>Alphaproteobacteria</taxon>
        <taxon>Hyphomicrobiales</taxon>
        <taxon>Boseaceae</taxon>
        <taxon>Bosea</taxon>
    </lineage>
</organism>
<dbReference type="InterPro" id="IPR021136">
    <property type="entry name" value="Flagellar_hook_control-like_C"/>
</dbReference>
<comment type="caution">
    <text evidence="3">The sequence shown here is derived from an EMBL/GenBank/DDBJ whole genome shotgun (WGS) entry which is preliminary data.</text>
</comment>
<accession>A0ABU3S3F7</accession>
<feature type="domain" description="Flagellar hook-length control protein-like C-terminal" evidence="2">
    <location>
        <begin position="391"/>
        <end position="461"/>
    </location>
</feature>
<dbReference type="Gene3D" id="3.30.750.140">
    <property type="match status" value="1"/>
</dbReference>
<protein>
    <submittedName>
        <fullName evidence="3">Flagellar hook-length control protein FliK</fullName>
    </submittedName>
</protein>
<feature type="region of interest" description="Disordered" evidence="1">
    <location>
        <begin position="451"/>
        <end position="517"/>
    </location>
</feature>
<feature type="region of interest" description="Disordered" evidence="1">
    <location>
        <begin position="274"/>
        <end position="348"/>
    </location>
</feature>
<reference evidence="3 4" key="1">
    <citation type="submission" date="2023-09" db="EMBL/GenBank/DDBJ databases">
        <title>Whole genome shotgun sequencing (WGS) of Bosea sp. ZW T0_25, isolated from stored onions (Allium cepa).</title>
        <authorList>
            <person name="Stoll D.A."/>
            <person name="Huch M."/>
        </authorList>
    </citation>
    <scope>NUCLEOTIDE SEQUENCE [LARGE SCALE GENOMIC DNA]</scope>
    <source>
        <strain evidence="3 4">ZW T0_25</strain>
    </source>
</reference>
<feature type="compositionally biased region" description="Polar residues" evidence="1">
    <location>
        <begin position="1"/>
        <end position="10"/>
    </location>
</feature>
<feature type="compositionally biased region" description="Low complexity" evidence="1">
    <location>
        <begin position="282"/>
        <end position="297"/>
    </location>
</feature>
<sequence>MSTASISRSPFETAPPARREPAKARGTDEVFTLPQAEKPGQQDGASRQRTRVEQGRGAGEAAAAERAGAGGKEVAEATPPDGAEKTEGGKATGETKVDGSRADAGPQLGEVPAEKPVAGEKPPIGEEMIAVLPQPVPQVVETGKPGLAAAPEEAAQPAPDFIAATGETPPEAAKPAIGSSEIATQFLALVATTQQPGTAAEPDDAADKEAGAVPNGKPETVGALPAAVVVVPAPAAPVQVEGEASVGGEVVAGEAKAAAKPTVAGTMLPAEAVKADPEAADEAGTGQTGTTTATAGAEGKHAERAAGAGQVPAVTEAGKADAPQQAAPANVQAVSAAAPQVPARPESPLAPLDAAAQANAQAQAEANARAHVETTRPTPLHVVPVEIGARALAGNKRFDIRLDPAELGRVDVRLEISDKGEVSAKLTVDRVETLHLLQRDARTLERAFEQAGLKPSEGGVEMSLRDSADQSSRQHRQEDEGGRTRRAWIETAEEAGPVTEMAPQRRAARLGGVDLSI</sequence>
<evidence type="ECO:0000259" key="2">
    <source>
        <dbReference type="Pfam" id="PF02120"/>
    </source>
</evidence>
<keyword evidence="4" id="KW-1185">Reference proteome</keyword>
<dbReference type="Pfam" id="PF02120">
    <property type="entry name" value="Flg_hook"/>
    <property type="match status" value="1"/>
</dbReference>
<keyword evidence="3" id="KW-0969">Cilium</keyword>
<keyword evidence="3" id="KW-0966">Cell projection</keyword>
<gene>
    <name evidence="3" type="ORF">RKE40_03630</name>
</gene>
<evidence type="ECO:0000313" key="3">
    <source>
        <dbReference type="EMBL" id="MDU0338952.1"/>
    </source>
</evidence>
<dbReference type="CDD" id="cd17470">
    <property type="entry name" value="T3SS_Flik_C"/>
    <property type="match status" value="1"/>
</dbReference>
<dbReference type="Proteomes" id="UP001254257">
    <property type="component" value="Unassembled WGS sequence"/>
</dbReference>
<proteinExistence type="predicted"/>
<name>A0ABU3S3F7_9HYPH</name>
<feature type="region of interest" description="Disordered" evidence="1">
    <location>
        <begin position="1"/>
        <end position="124"/>
    </location>
</feature>
<dbReference type="EMBL" id="JAWDID010000003">
    <property type="protein sequence ID" value="MDU0338952.1"/>
    <property type="molecule type" value="Genomic_DNA"/>
</dbReference>
<dbReference type="RefSeq" id="WP_316016872.1">
    <property type="nucleotide sequence ID" value="NZ_JAWDID010000003.1"/>
</dbReference>